<accession>U9U3S6</accession>
<dbReference type="InterPro" id="IPR007560">
    <property type="entry name" value="Restrct_endonuc_IV_Mrr"/>
</dbReference>
<reference evidence="2" key="1">
    <citation type="submission" date="2013-07" db="EMBL/GenBank/DDBJ databases">
        <title>The genome of an arbuscular mycorrhizal fungus provides insights into the evolution of the oldest plant symbiosis.</title>
        <authorList>
            <consortium name="DOE Joint Genome Institute"/>
            <person name="Tisserant E."/>
            <person name="Malbreil M."/>
            <person name="Kuo A."/>
            <person name="Kohler A."/>
            <person name="Symeonidi A."/>
            <person name="Balestrini R."/>
            <person name="Charron P."/>
            <person name="Duensing N."/>
            <person name="Frei-dit-Frey N."/>
            <person name="Gianinazzi-Pearson V."/>
            <person name="Gilbert B."/>
            <person name="Handa Y."/>
            <person name="Hijri M."/>
            <person name="Kaul R."/>
            <person name="Kawaguchi M."/>
            <person name="Krajinski F."/>
            <person name="Lammers P."/>
            <person name="Lapierre D."/>
            <person name="Masclaux F.G."/>
            <person name="Murat C."/>
            <person name="Morin E."/>
            <person name="Ndikumana S."/>
            <person name="Pagni M."/>
            <person name="Petitpierre D."/>
            <person name="Requena N."/>
            <person name="Rosikiewicz P."/>
            <person name="Riley R."/>
            <person name="Saito K."/>
            <person name="San Clemente H."/>
            <person name="Shapiro H."/>
            <person name="van Tuinen D."/>
            <person name="Becard G."/>
            <person name="Bonfante P."/>
            <person name="Paszkowski U."/>
            <person name="Shachar-Hill Y."/>
            <person name="Young J.P."/>
            <person name="Sanders I.R."/>
            <person name="Henrissat B."/>
            <person name="Rensing S.A."/>
            <person name="Grigoriev I.V."/>
            <person name="Corradi N."/>
            <person name="Roux C."/>
            <person name="Martin F."/>
        </authorList>
    </citation>
    <scope>NUCLEOTIDE SEQUENCE</scope>
    <source>
        <strain evidence="2">DAOM 197198</strain>
    </source>
</reference>
<feature type="domain" description="Restriction endonuclease type IV Mrr" evidence="1">
    <location>
        <begin position="26"/>
        <end position="100"/>
    </location>
</feature>
<proteinExistence type="predicted"/>
<dbReference type="GO" id="GO:0003677">
    <property type="term" value="F:DNA binding"/>
    <property type="evidence" value="ECO:0007669"/>
    <property type="project" value="InterPro"/>
</dbReference>
<dbReference type="Gene3D" id="3.40.1350.10">
    <property type="match status" value="1"/>
</dbReference>
<organism evidence="2">
    <name type="scientific">Rhizophagus irregularis (strain DAOM 181602 / DAOM 197198 / MUCL 43194)</name>
    <name type="common">Arbuscular mycorrhizal fungus</name>
    <name type="synonym">Glomus intraradices</name>
    <dbReference type="NCBI Taxonomy" id="747089"/>
    <lineage>
        <taxon>Eukaryota</taxon>
        <taxon>Fungi</taxon>
        <taxon>Fungi incertae sedis</taxon>
        <taxon>Mucoromycota</taxon>
        <taxon>Glomeromycotina</taxon>
        <taxon>Glomeromycetes</taxon>
        <taxon>Glomerales</taxon>
        <taxon>Glomeraceae</taxon>
        <taxon>Rhizophagus</taxon>
    </lineage>
</organism>
<evidence type="ECO:0000313" key="2">
    <source>
        <dbReference type="EMBL" id="ESA10291.1"/>
    </source>
</evidence>
<dbReference type="AlphaFoldDB" id="U9U3S6"/>
<dbReference type="InterPro" id="IPR011856">
    <property type="entry name" value="tRNA_endonuc-like_dom_sf"/>
</dbReference>
<evidence type="ECO:0000259" key="1">
    <source>
        <dbReference type="Pfam" id="PF04471"/>
    </source>
</evidence>
<sequence>MVVMNRCMVCSNLRPTSGVRASIFFSPFKEHTLLVQCKNYITTKVGINEIREFEGALIRYNKDHTLGVFVKSIENGYTTPALLHASSSQYKILLTDIHYLSNGPCELSPKNLIKKK</sequence>
<dbReference type="Pfam" id="PF04471">
    <property type="entry name" value="Mrr_cat"/>
    <property type="match status" value="1"/>
</dbReference>
<dbReference type="GO" id="GO:0009307">
    <property type="term" value="P:DNA restriction-modification system"/>
    <property type="evidence" value="ECO:0007669"/>
    <property type="project" value="InterPro"/>
</dbReference>
<protein>
    <recommendedName>
        <fullName evidence="1">Restriction endonuclease type IV Mrr domain-containing protein</fullName>
    </recommendedName>
</protein>
<dbReference type="EMBL" id="KI287251">
    <property type="protein sequence ID" value="ESA10291.1"/>
    <property type="molecule type" value="Genomic_DNA"/>
</dbReference>
<name>U9U3S6_RHIID</name>
<dbReference type="GO" id="GO:0004519">
    <property type="term" value="F:endonuclease activity"/>
    <property type="evidence" value="ECO:0007669"/>
    <property type="project" value="InterPro"/>
</dbReference>
<dbReference type="HOGENOM" id="CLU_2098112_0_0_1"/>
<gene>
    <name evidence="2" type="ORF">GLOINDRAFT_29604</name>
</gene>